<feature type="transmembrane region" description="Helical" evidence="8">
    <location>
        <begin position="133"/>
        <end position="154"/>
    </location>
</feature>
<dbReference type="PANTHER" id="PTHR33281:SF19">
    <property type="entry name" value="VOLTAGE-DEPENDENT ANION CHANNEL-FORMING PROTEIN YNEE"/>
    <property type="match status" value="1"/>
</dbReference>
<organism evidence="9 10">
    <name type="scientific">Tetradesmus obliquus</name>
    <name type="common">Green alga</name>
    <name type="synonym">Acutodesmus obliquus</name>
    <dbReference type="NCBI Taxonomy" id="3088"/>
    <lineage>
        <taxon>Eukaryota</taxon>
        <taxon>Viridiplantae</taxon>
        <taxon>Chlorophyta</taxon>
        <taxon>core chlorophytes</taxon>
        <taxon>Chlorophyceae</taxon>
        <taxon>CS clade</taxon>
        <taxon>Sphaeropleales</taxon>
        <taxon>Scenedesmaceae</taxon>
        <taxon>Tetradesmus</taxon>
    </lineage>
</organism>
<feature type="transmembrane region" description="Helical" evidence="8">
    <location>
        <begin position="98"/>
        <end position="121"/>
    </location>
</feature>
<keyword evidence="7 8" id="KW-0472">Membrane</keyword>
<evidence type="ECO:0000313" key="10">
    <source>
        <dbReference type="Proteomes" id="UP001244341"/>
    </source>
</evidence>
<name>A0ABY8TLW5_TETOB</name>
<dbReference type="InterPro" id="IPR044669">
    <property type="entry name" value="YneE/VCCN1/2-like"/>
</dbReference>
<dbReference type="EMBL" id="CP126209">
    <property type="protein sequence ID" value="WIA10104.1"/>
    <property type="molecule type" value="Genomic_DNA"/>
</dbReference>
<evidence type="ECO:0000256" key="4">
    <source>
        <dbReference type="ARBA" id="ARBA00022692"/>
    </source>
</evidence>
<evidence type="ECO:0000256" key="3">
    <source>
        <dbReference type="ARBA" id="ARBA00022475"/>
    </source>
</evidence>
<evidence type="ECO:0000256" key="5">
    <source>
        <dbReference type="ARBA" id="ARBA00022989"/>
    </source>
</evidence>
<evidence type="ECO:0000256" key="7">
    <source>
        <dbReference type="ARBA" id="ARBA00023136"/>
    </source>
</evidence>
<dbReference type="PANTHER" id="PTHR33281">
    <property type="entry name" value="UPF0187 PROTEIN YNEE"/>
    <property type="match status" value="1"/>
</dbReference>
<proteinExistence type="predicted"/>
<evidence type="ECO:0000256" key="6">
    <source>
        <dbReference type="ARBA" id="ARBA00023065"/>
    </source>
</evidence>
<keyword evidence="5 8" id="KW-1133">Transmembrane helix</keyword>
<protein>
    <submittedName>
        <fullName evidence="9">Uncharacterized protein</fullName>
    </submittedName>
</protein>
<reference evidence="9 10" key="1">
    <citation type="submission" date="2023-05" db="EMBL/GenBank/DDBJ databases">
        <title>A 100% complete, gapless, phased diploid assembly of the Scenedesmus obliquus UTEX 3031 genome.</title>
        <authorList>
            <person name="Biondi T.C."/>
            <person name="Hanschen E.R."/>
            <person name="Kwon T."/>
            <person name="Eng W."/>
            <person name="Kruse C.P.S."/>
            <person name="Koehler S.I."/>
            <person name="Kunde Y."/>
            <person name="Gleasner C.D."/>
            <person name="You Mak K.T."/>
            <person name="Polle J."/>
            <person name="Hovde B.T."/>
            <person name="Starkenburg S.R."/>
        </authorList>
    </citation>
    <scope>NUCLEOTIDE SEQUENCE [LARGE SCALE GENOMIC DNA]</scope>
    <source>
        <strain evidence="9 10">DOE0152z</strain>
    </source>
</reference>
<keyword evidence="10" id="KW-1185">Reference proteome</keyword>
<keyword evidence="3" id="KW-1003">Cell membrane</keyword>
<sequence length="455" mass="50106">MDTLGRKKNEYFTRQGFRQRQTLYAVKATCPRGPALSRAVRTQPGDAQAQEKPQLYRDEEKEDARKFRRTVFDHDQWASHRSTSRYFRHARGLFTSRIVRGLASPLLYVGAISLVVCSYEQLLLQGVIHTPSIALPVAGPFSLSTFALSLLLVFRTNSSYQRFKDARKMWGNIINRSRDIARQGSQWLAAEPQLSAALCRWTVAFPIALMASVREDVSMDEALQPVLLPDELQLLKQQQHAGTAVLQAMGQCVRLSATAKDIEKLRIDESISVLQDMMGGCERIFRTPIPLSYTRHTSRFLMCWLTLLPFCVADSMGWATVPITCGMAFFLFGIEEIGVQIEEPFGILALEAFCNTISRNVQQAQLLADPMQQSILQHAAADAAAAAAAAADLPPMPVAAADGSSSSSSDLRSGGYTLPKPPAAVSNVIAKPQEVFADAPVYMASYHADCEGDGL</sequence>
<evidence type="ECO:0000256" key="8">
    <source>
        <dbReference type="SAM" id="Phobius"/>
    </source>
</evidence>
<evidence type="ECO:0000256" key="2">
    <source>
        <dbReference type="ARBA" id="ARBA00022448"/>
    </source>
</evidence>
<keyword evidence="2" id="KW-0813">Transport</keyword>
<keyword evidence="4 8" id="KW-0812">Transmembrane</keyword>
<evidence type="ECO:0000313" key="9">
    <source>
        <dbReference type="EMBL" id="WIA10104.1"/>
    </source>
</evidence>
<comment type="subcellular location">
    <subcellularLocation>
        <location evidence="1">Cell membrane</location>
        <topology evidence="1">Multi-pass membrane protein</topology>
    </subcellularLocation>
</comment>
<keyword evidence="6" id="KW-0406">Ion transport</keyword>
<accession>A0ABY8TLW5</accession>
<gene>
    <name evidence="9" type="ORF">OEZ85_010311</name>
</gene>
<evidence type="ECO:0000256" key="1">
    <source>
        <dbReference type="ARBA" id="ARBA00004651"/>
    </source>
</evidence>
<dbReference type="Proteomes" id="UP001244341">
    <property type="component" value="Chromosome 2b"/>
</dbReference>
<dbReference type="Pfam" id="PF25539">
    <property type="entry name" value="Bestrophin_2"/>
    <property type="match status" value="1"/>
</dbReference>